<keyword evidence="2" id="KW-0805">Transcription regulation</keyword>
<dbReference type="PANTHER" id="PTHR30419">
    <property type="entry name" value="HTH-TYPE TRANSCRIPTIONAL REGULATOR YBHD"/>
    <property type="match status" value="1"/>
</dbReference>
<keyword evidence="4" id="KW-0804">Transcription</keyword>
<dbReference type="InterPro" id="IPR036388">
    <property type="entry name" value="WH-like_DNA-bd_sf"/>
</dbReference>
<dbReference type="InterPro" id="IPR000847">
    <property type="entry name" value="LysR_HTH_N"/>
</dbReference>
<dbReference type="Pfam" id="PF03466">
    <property type="entry name" value="LysR_substrate"/>
    <property type="match status" value="1"/>
</dbReference>
<dbReference type="InterPro" id="IPR005119">
    <property type="entry name" value="LysR_subst-bd"/>
</dbReference>
<evidence type="ECO:0000313" key="6">
    <source>
        <dbReference type="EMBL" id="KNE26202.1"/>
    </source>
</evidence>
<dbReference type="Gene3D" id="1.10.10.10">
    <property type="entry name" value="Winged helix-like DNA-binding domain superfamily/Winged helix DNA-binding domain"/>
    <property type="match status" value="1"/>
</dbReference>
<evidence type="ECO:0000259" key="5">
    <source>
        <dbReference type="PROSITE" id="PS50931"/>
    </source>
</evidence>
<dbReference type="InterPro" id="IPR050950">
    <property type="entry name" value="HTH-type_LysR_regulators"/>
</dbReference>
<evidence type="ECO:0000256" key="3">
    <source>
        <dbReference type="ARBA" id="ARBA00023125"/>
    </source>
</evidence>
<dbReference type="Pfam" id="PF00126">
    <property type="entry name" value="HTH_1"/>
    <property type="match status" value="1"/>
</dbReference>
<gene>
    <name evidence="6" type="ORF">AFM18_18765</name>
</gene>
<organism evidence="6 7">
    <name type="scientific">Achromobacter spanius</name>
    <dbReference type="NCBI Taxonomy" id="217203"/>
    <lineage>
        <taxon>Bacteria</taxon>
        <taxon>Pseudomonadati</taxon>
        <taxon>Pseudomonadota</taxon>
        <taxon>Betaproteobacteria</taxon>
        <taxon>Burkholderiales</taxon>
        <taxon>Alcaligenaceae</taxon>
        <taxon>Achromobacter</taxon>
    </lineage>
</organism>
<dbReference type="Gene3D" id="3.40.190.290">
    <property type="match status" value="1"/>
</dbReference>
<dbReference type="GO" id="GO:0003677">
    <property type="term" value="F:DNA binding"/>
    <property type="evidence" value="ECO:0007669"/>
    <property type="project" value="UniProtKB-KW"/>
</dbReference>
<evidence type="ECO:0000256" key="2">
    <source>
        <dbReference type="ARBA" id="ARBA00023015"/>
    </source>
</evidence>
<dbReference type="PROSITE" id="PS50931">
    <property type="entry name" value="HTH_LYSR"/>
    <property type="match status" value="1"/>
</dbReference>
<dbReference type="EMBL" id="LGVG01000025">
    <property type="protein sequence ID" value="KNE26202.1"/>
    <property type="molecule type" value="Genomic_DNA"/>
</dbReference>
<accession>A0AAW3I0Y9</accession>
<evidence type="ECO:0000256" key="4">
    <source>
        <dbReference type="ARBA" id="ARBA00023163"/>
    </source>
</evidence>
<comment type="similarity">
    <text evidence="1">Belongs to the LysR transcriptional regulatory family.</text>
</comment>
<dbReference type="Proteomes" id="UP000037511">
    <property type="component" value="Unassembled WGS sequence"/>
</dbReference>
<comment type="caution">
    <text evidence="6">The sequence shown here is derived from an EMBL/GenBank/DDBJ whole genome shotgun (WGS) entry which is preliminary data.</text>
</comment>
<protein>
    <submittedName>
        <fullName evidence="6">LysR family transcriptional regulator</fullName>
    </submittedName>
</protein>
<dbReference type="AlphaFoldDB" id="A0AAW3I0Y9"/>
<name>A0AAW3I0Y9_9BURK</name>
<keyword evidence="3" id="KW-0238">DNA-binding</keyword>
<sequence>MATEPRIPTIRQIRSRLRVRHLDLLLALDVTRSVHKAATQLGMTQPAASKLLVELETTFGVPLFIRSRRGISPTVYGQALVHKAAVLLADLDGARSELDAMTRGASGRVRVGVLQAVLPVLIPRALTQLREQSAGVTVMLQEGSYDALLNSLARGELDCVIGRLMVGKGQAAFQTEVLYDEPIHIVARVGHPLVRSSRVNAATLARQSWILPPPQAPLRERIDAYFAEQNLSLMDPVVESVSLLANEVLLRHSDVLAAMPRGVALHYARLGVLAILKFQPGWTLPPVGVVTRSDAEISPSLHVFLQAVRAEAAALDQSDGRGK</sequence>
<reference evidence="6 7" key="1">
    <citation type="submission" date="2015-07" db="EMBL/GenBank/DDBJ databases">
        <title>Draft genome of Achromobacter spanius.</title>
        <authorList>
            <person name="Wang X."/>
        </authorList>
    </citation>
    <scope>NUCLEOTIDE SEQUENCE [LARGE SCALE GENOMIC DNA]</scope>
    <source>
        <strain evidence="6 7">CGMCC9173</strain>
    </source>
</reference>
<evidence type="ECO:0000256" key="1">
    <source>
        <dbReference type="ARBA" id="ARBA00009437"/>
    </source>
</evidence>
<dbReference type="PRINTS" id="PR00039">
    <property type="entry name" value="HTHLYSR"/>
</dbReference>
<dbReference type="PANTHER" id="PTHR30419:SF8">
    <property type="entry name" value="NITROGEN ASSIMILATION TRANSCRIPTIONAL ACTIVATOR-RELATED"/>
    <property type="match status" value="1"/>
</dbReference>
<proteinExistence type="inferred from homology"/>
<dbReference type="GO" id="GO:0005829">
    <property type="term" value="C:cytosol"/>
    <property type="evidence" value="ECO:0007669"/>
    <property type="project" value="TreeGrafter"/>
</dbReference>
<dbReference type="RefSeq" id="WP_050448404.1">
    <property type="nucleotide sequence ID" value="NZ_LGVG01000025.1"/>
</dbReference>
<dbReference type="SUPFAM" id="SSF53850">
    <property type="entry name" value="Periplasmic binding protein-like II"/>
    <property type="match status" value="1"/>
</dbReference>
<feature type="domain" description="HTH lysR-type" evidence="5">
    <location>
        <begin position="17"/>
        <end position="74"/>
    </location>
</feature>
<dbReference type="InterPro" id="IPR036390">
    <property type="entry name" value="WH_DNA-bd_sf"/>
</dbReference>
<evidence type="ECO:0000313" key="7">
    <source>
        <dbReference type="Proteomes" id="UP000037511"/>
    </source>
</evidence>
<dbReference type="GO" id="GO:0003700">
    <property type="term" value="F:DNA-binding transcription factor activity"/>
    <property type="evidence" value="ECO:0007669"/>
    <property type="project" value="InterPro"/>
</dbReference>
<dbReference type="SUPFAM" id="SSF46785">
    <property type="entry name" value="Winged helix' DNA-binding domain"/>
    <property type="match status" value="1"/>
</dbReference>